<feature type="region of interest" description="Disordered" evidence="1">
    <location>
        <begin position="1"/>
        <end position="27"/>
    </location>
</feature>
<dbReference type="SUPFAM" id="SSF81383">
    <property type="entry name" value="F-box domain"/>
    <property type="match status" value="1"/>
</dbReference>
<proteinExistence type="predicted"/>
<comment type="caution">
    <text evidence="3">The sequence shown here is derived from an EMBL/GenBank/DDBJ whole genome shotgun (WGS) entry which is preliminary data.</text>
</comment>
<accession>A0AAD9HKR9</accession>
<feature type="compositionally biased region" description="Polar residues" evidence="1">
    <location>
        <begin position="12"/>
        <end position="27"/>
    </location>
</feature>
<dbReference type="InterPro" id="IPR036047">
    <property type="entry name" value="F-box-like_dom_sf"/>
</dbReference>
<feature type="domain" description="F-box" evidence="2">
    <location>
        <begin position="70"/>
        <end position="116"/>
    </location>
</feature>
<evidence type="ECO:0000256" key="1">
    <source>
        <dbReference type="SAM" id="MobiDB-lite"/>
    </source>
</evidence>
<organism evidence="3 4">
    <name type="scientific">Colletotrichum zoysiae</name>
    <dbReference type="NCBI Taxonomy" id="1216348"/>
    <lineage>
        <taxon>Eukaryota</taxon>
        <taxon>Fungi</taxon>
        <taxon>Dikarya</taxon>
        <taxon>Ascomycota</taxon>
        <taxon>Pezizomycotina</taxon>
        <taxon>Sordariomycetes</taxon>
        <taxon>Hypocreomycetidae</taxon>
        <taxon>Glomerellales</taxon>
        <taxon>Glomerellaceae</taxon>
        <taxon>Colletotrichum</taxon>
        <taxon>Colletotrichum graminicola species complex</taxon>
    </lineage>
</organism>
<evidence type="ECO:0000259" key="2">
    <source>
        <dbReference type="PROSITE" id="PS50181"/>
    </source>
</evidence>
<dbReference type="AlphaFoldDB" id="A0AAD9HKR9"/>
<reference evidence="3" key="1">
    <citation type="submission" date="2021-06" db="EMBL/GenBank/DDBJ databases">
        <title>Comparative genomics, transcriptomics and evolutionary studies reveal genomic signatures of adaptation to plant cell wall in hemibiotrophic fungi.</title>
        <authorList>
            <consortium name="DOE Joint Genome Institute"/>
            <person name="Baroncelli R."/>
            <person name="Diaz J.F."/>
            <person name="Benocci T."/>
            <person name="Peng M."/>
            <person name="Battaglia E."/>
            <person name="Haridas S."/>
            <person name="Andreopoulos W."/>
            <person name="Labutti K."/>
            <person name="Pangilinan J."/>
            <person name="Floch G.L."/>
            <person name="Makela M.R."/>
            <person name="Henrissat B."/>
            <person name="Grigoriev I.V."/>
            <person name="Crouch J.A."/>
            <person name="De Vries R.P."/>
            <person name="Sukno S.A."/>
            <person name="Thon M.R."/>
        </authorList>
    </citation>
    <scope>NUCLEOTIDE SEQUENCE</scope>
    <source>
        <strain evidence="3">MAFF235873</strain>
    </source>
</reference>
<evidence type="ECO:0000313" key="3">
    <source>
        <dbReference type="EMBL" id="KAK2030920.1"/>
    </source>
</evidence>
<dbReference type="PROSITE" id="PS50181">
    <property type="entry name" value="FBOX"/>
    <property type="match status" value="1"/>
</dbReference>
<name>A0AAD9HKR9_9PEZI</name>
<keyword evidence="4" id="KW-1185">Reference proteome</keyword>
<sequence length="119" mass="13370">MANDNLEPPHGTMSNGRTNALADNTNGLNYDSKPAKNAVTFHESIPTHPLGVKPLGNQYLSDRPNARAHIGYFKTLPDEALMILLDYLDQERLRTLGSSCKFLYAFCRSDDLWKSLFLQ</sequence>
<dbReference type="Gene3D" id="1.20.1280.50">
    <property type="match status" value="1"/>
</dbReference>
<dbReference type="InterPro" id="IPR001810">
    <property type="entry name" value="F-box_dom"/>
</dbReference>
<evidence type="ECO:0000313" key="4">
    <source>
        <dbReference type="Proteomes" id="UP001232148"/>
    </source>
</evidence>
<protein>
    <recommendedName>
        <fullName evidence="2">F-box domain-containing protein</fullName>
    </recommendedName>
</protein>
<dbReference type="Proteomes" id="UP001232148">
    <property type="component" value="Unassembled WGS sequence"/>
</dbReference>
<dbReference type="EMBL" id="MU842846">
    <property type="protein sequence ID" value="KAK2030920.1"/>
    <property type="molecule type" value="Genomic_DNA"/>
</dbReference>
<dbReference type="Pfam" id="PF12937">
    <property type="entry name" value="F-box-like"/>
    <property type="match status" value="1"/>
</dbReference>
<gene>
    <name evidence="3" type="ORF">LX32DRAFT_637804</name>
</gene>